<reference evidence="2" key="1">
    <citation type="submission" date="2017-03" db="EMBL/GenBank/DDBJ databases">
        <authorList>
            <consortium name="AG Boll"/>
        </authorList>
    </citation>
    <scope>NUCLEOTIDE SEQUENCE [LARGE SCALE GENOMIC DNA]</scope>
    <source>
        <strain evidence="2">Chol</strain>
    </source>
</reference>
<dbReference type="PROSITE" id="PS51379">
    <property type="entry name" value="4FE4S_FER_2"/>
    <property type="match status" value="1"/>
</dbReference>
<dbReference type="InterPro" id="IPR017896">
    <property type="entry name" value="4Fe4S_Fe-S-bd"/>
</dbReference>
<feature type="domain" description="4Fe-4S ferredoxin-type" evidence="1">
    <location>
        <begin position="14"/>
        <end position="46"/>
    </location>
</feature>
<dbReference type="RefSeq" id="WP_154716495.1">
    <property type="nucleotide sequence ID" value="NZ_LT837803.1"/>
</dbReference>
<dbReference type="AlphaFoldDB" id="A0A7Z7HRK6"/>
<dbReference type="Gene3D" id="3.30.70.20">
    <property type="match status" value="1"/>
</dbReference>
<accession>A0A7Z7HRK6</accession>
<name>A0A7Z7HRK6_9PROT</name>
<evidence type="ECO:0000313" key="3">
    <source>
        <dbReference type="Proteomes" id="UP000242886"/>
    </source>
</evidence>
<proteinExistence type="predicted"/>
<dbReference type="EMBL" id="LT837803">
    <property type="protein sequence ID" value="SMB25581.1"/>
    <property type="molecule type" value="Genomic_DNA"/>
</dbReference>
<dbReference type="Proteomes" id="UP000242886">
    <property type="component" value="Chromosome SDENCHOL"/>
</dbReference>
<sequence>MLANYGYQDGSGVYYIRIDTDACVDCVERGCLAACPEQLFAPMIDDYDDEVVEVREACRQRLAGHCAACKPAAGYDRLPCTAACPAGAIVHSW</sequence>
<evidence type="ECO:0000259" key="1">
    <source>
        <dbReference type="PROSITE" id="PS51379"/>
    </source>
</evidence>
<protein>
    <submittedName>
        <fullName evidence="2">Ferredoxin protein</fullName>
    </submittedName>
</protein>
<gene>
    <name evidence="2" type="primary">bzdM/fdx</name>
    <name evidence="2" type="ORF">SDENCHOL_11297</name>
</gene>
<evidence type="ECO:0000313" key="2">
    <source>
        <dbReference type="EMBL" id="SMB25581.1"/>
    </source>
</evidence>
<organism evidence="2 3">
    <name type="scientific">Sterolibacterium denitrificans</name>
    <dbReference type="NCBI Taxonomy" id="157592"/>
    <lineage>
        <taxon>Bacteria</taxon>
        <taxon>Pseudomonadati</taxon>
        <taxon>Pseudomonadota</taxon>
        <taxon>Betaproteobacteria</taxon>
        <taxon>Nitrosomonadales</taxon>
        <taxon>Sterolibacteriaceae</taxon>
        <taxon>Sterolibacterium</taxon>
    </lineage>
</organism>
<keyword evidence="3" id="KW-1185">Reference proteome</keyword>
<dbReference type="SUPFAM" id="SSF54862">
    <property type="entry name" value="4Fe-4S ferredoxins"/>
    <property type="match status" value="1"/>
</dbReference>